<feature type="region of interest" description="Disordered" evidence="1">
    <location>
        <begin position="173"/>
        <end position="198"/>
    </location>
</feature>
<feature type="compositionally biased region" description="Low complexity" evidence="1">
    <location>
        <begin position="677"/>
        <end position="702"/>
    </location>
</feature>
<feature type="region of interest" description="Disordered" evidence="1">
    <location>
        <begin position="984"/>
        <end position="1021"/>
    </location>
</feature>
<feature type="region of interest" description="Disordered" evidence="1">
    <location>
        <begin position="1"/>
        <end position="107"/>
    </location>
</feature>
<gene>
    <name evidence="2" type="ORF">IV203_003239</name>
</gene>
<dbReference type="AlphaFoldDB" id="A0A9K3L1J9"/>
<feature type="compositionally biased region" description="Low complexity" evidence="1">
    <location>
        <begin position="84"/>
        <end position="96"/>
    </location>
</feature>
<feature type="compositionally biased region" description="Polar residues" evidence="1">
    <location>
        <begin position="497"/>
        <end position="506"/>
    </location>
</feature>
<evidence type="ECO:0000313" key="2">
    <source>
        <dbReference type="EMBL" id="KAG7353884.1"/>
    </source>
</evidence>
<evidence type="ECO:0000313" key="3">
    <source>
        <dbReference type="Proteomes" id="UP000693970"/>
    </source>
</evidence>
<feature type="region of interest" description="Disordered" evidence="1">
    <location>
        <begin position="533"/>
        <end position="745"/>
    </location>
</feature>
<dbReference type="EMBL" id="JAGRRH010000016">
    <property type="protein sequence ID" value="KAG7353884.1"/>
    <property type="molecule type" value="Genomic_DNA"/>
</dbReference>
<feature type="compositionally biased region" description="Pro residues" evidence="1">
    <location>
        <begin position="568"/>
        <end position="581"/>
    </location>
</feature>
<comment type="caution">
    <text evidence="2">The sequence shown here is derived from an EMBL/GenBank/DDBJ whole genome shotgun (WGS) entry which is preliminary data.</text>
</comment>
<dbReference type="Proteomes" id="UP000693970">
    <property type="component" value="Unassembled WGS sequence"/>
</dbReference>
<feature type="compositionally biased region" description="Basic and acidic residues" evidence="1">
    <location>
        <begin position="173"/>
        <end position="182"/>
    </location>
</feature>
<protein>
    <submittedName>
        <fullName evidence="2">Uncharacterized protein</fullName>
    </submittedName>
</protein>
<feature type="region of interest" description="Disordered" evidence="1">
    <location>
        <begin position="257"/>
        <end position="276"/>
    </location>
</feature>
<reference evidence="2" key="2">
    <citation type="submission" date="2021-04" db="EMBL/GenBank/DDBJ databases">
        <authorList>
            <person name="Podell S."/>
        </authorList>
    </citation>
    <scope>NUCLEOTIDE SEQUENCE</scope>
    <source>
        <strain evidence="2">Hildebrandi</strain>
    </source>
</reference>
<evidence type="ECO:0000256" key="1">
    <source>
        <dbReference type="SAM" id="MobiDB-lite"/>
    </source>
</evidence>
<feature type="compositionally biased region" description="Basic and acidic residues" evidence="1">
    <location>
        <begin position="647"/>
        <end position="658"/>
    </location>
</feature>
<reference evidence="2" key="1">
    <citation type="journal article" date="2021" name="Sci. Rep.">
        <title>Diploid genomic architecture of Nitzschia inconspicua, an elite biomass production diatom.</title>
        <authorList>
            <person name="Oliver A."/>
            <person name="Podell S."/>
            <person name="Pinowska A."/>
            <person name="Traller J.C."/>
            <person name="Smith S.R."/>
            <person name="McClure R."/>
            <person name="Beliaev A."/>
            <person name="Bohutskyi P."/>
            <person name="Hill E.A."/>
            <person name="Rabines A."/>
            <person name="Zheng H."/>
            <person name="Allen L.Z."/>
            <person name="Kuo A."/>
            <person name="Grigoriev I.V."/>
            <person name="Allen A.E."/>
            <person name="Hazlebeck D."/>
            <person name="Allen E.E."/>
        </authorList>
    </citation>
    <scope>NUCLEOTIDE SEQUENCE</scope>
    <source>
        <strain evidence="2">Hildebrandi</strain>
    </source>
</reference>
<feature type="compositionally biased region" description="Low complexity" evidence="1">
    <location>
        <begin position="987"/>
        <end position="1001"/>
    </location>
</feature>
<feature type="compositionally biased region" description="Polar residues" evidence="1">
    <location>
        <begin position="583"/>
        <end position="594"/>
    </location>
</feature>
<feature type="region of interest" description="Disordered" evidence="1">
    <location>
        <begin position="283"/>
        <end position="312"/>
    </location>
</feature>
<feature type="compositionally biased region" description="Basic residues" evidence="1">
    <location>
        <begin position="1"/>
        <end position="10"/>
    </location>
</feature>
<feature type="compositionally biased region" description="Low complexity" evidence="1">
    <location>
        <begin position="258"/>
        <end position="269"/>
    </location>
</feature>
<name>A0A9K3L1J9_9STRA</name>
<feature type="compositionally biased region" description="Basic residues" evidence="1">
    <location>
        <begin position="552"/>
        <end position="565"/>
    </location>
</feature>
<accession>A0A9K3L1J9</accession>
<feature type="region of interest" description="Disordered" evidence="1">
    <location>
        <begin position="459"/>
        <end position="520"/>
    </location>
</feature>
<organism evidence="2 3">
    <name type="scientific">Nitzschia inconspicua</name>
    <dbReference type="NCBI Taxonomy" id="303405"/>
    <lineage>
        <taxon>Eukaryota</taxon>
        <taxon>Sar</taxon>
        <taxon>Stramenopiles</taxon>
        <taxon>Ochrophyta</taxon>
        <taxon>Bacillariophyta</taxon>
        <taxon>Bacillariophyceae</taxon>
        <taxon>Bacillariophycidae</taxon>
        <taxon>Bacillariales</taxon>
        <taxon>Bacillariaceae</taxon>
        <taxon>Nitzschia</taxon>
    </lineage>
</organism>
<proteinExistence type="predicted"/>
<feature type="compositionally biased region" description="Polar residues" evidence="1">
    <location>
        <begin position="469"/>
        <end position="479"/>
    </location>
</feature>
<feature type="compositionally biased region" description="Low complexity" evidence="1">
    <location>
        <begin position="825"/>
        <end position="838"/>
    </location>
</feature>
<feature type="compositionally biased region" description="Acidic residues" evidence="1">
    <location>
        <begin position="663"/>
        <end position="676"/>
    </location>
</feature>
<sequence length="1032" mass="114112">MFARASRRNRSSSGDRRPRAGLFSSNGFLHPSKREDPDDEEEDKMHPMSRSCSTDESEAFHDAKVRAENLEDYEPSELVHGLISESSSGTTSSSEETTGEHSLEQSVEQSIVYVESEEDDEVGVGGILQMGCMDGFFMPGRAAAAKKSLVAINEKGEKELKFNMKFPIATSFRNEEKKEQSENRNTSNKKRVDADGRSATPSIASVLNCQPNSCRNGQDVQEALEGYSVSTIRQQPTMDPPAKIAGAEPSDQFESLMSLSHDGSSNDGSSNDEDSHSNIRAENLKLPTPTPPHPYSMHGQSPYAHGHPHPSHPHPMMPHLNQWHHHQNMYHPQVPQPVTINNTYDMLVVNGMMPQQQHQQQQHLGYGIHQNYWNYSNMHNPALGQHHRPIEPPAIEKLPSQILVQREDHTIGEDSSCLSYENIPVSNPSQPAMHYQRAQQNTFTRQHFGARVLQNSHQHPHINAPHMGQSMTIQGSFPTKTPPYNLMHRAGAGNESRIVTSGSSSEDCSHQEDSDEEFQDSVQVLQDDEIASKTLRGDEKSHSSSEGGKPQRVQRWKQANLRRLRGPSPSPPTTNKPPLFPTMPSTGTKDTSPSFDEAAVQQQMEEHTRASSSLDVGATENNRDDFDDDETVDSEMAIVDTQNNQGKIKESVKRDPERLQPVQEEESTDTTDDGSTDSESTSCDDSSSTQLSVSASAATASSLPVDEEKGGQGTTKEVSTGQETVEEEVKESSAAADKCVGDDQLAKPGSFLMFDSIYTRRRERRDAAKLKMNKFLESKKIERRDARDEEELDVNRSTLQLSRLGRMTSRPVVSVESVNASPTPQQQLQNSLEQQNSLTATPQRDNKKANPPANLELSDDTDGDVLDTPLDVPSLNSPSKRTIRGPESPSKRVSMSPLARTSSYDFATGIKNSLSLKPTMTSEFHDAVSTDSDEISTSFNQSLRIQPTMTSEWHDAMQSPTSASVATAVSKHNVFITTAKEESLPPKTTTKSVLRSKLSKSSSDEESSSIDMTLKKRSSDHDEYFEATCVVD</sequence>
<keyword evidence="3" id="KW-1185">Reference proteome</keyword>
<feature type="region of interest" description="Disordered" evidence="1">
    <location>
        <begin position="812"/>
        <end position="897"/>
    </location>
</feature>
<dbReference type="OrthoDB" id="10690525at2759"/>
<feature type="compositionally biased region" description="Basic and acidic residues" evidence="1">
    <location>
        <begin position="58"/>
        <end position="69"/>
    </location>
</feature>